<sequence length="91" mass="10672">MNIMFSLIRCSLTKDSKNLSNPLHKINPKNFTISIKKQNSSIRKMGKKNKRYQFKSLKLLILNTTLNFTLKLPVEATLCMFFTYLEKKTKI</sequence>
<dbReference type="Proteomes" id="UP000276133">
    <property type="component" value="Unassembled WGS sequence"/>
</dbReference>
<dbReference type="EMBL" id="REGN01007187">
    <property type="protein sequence ID" value="RNA07036.1"/>
    <property type="molecule type" value="Genomic_DNA"/>
</dbReference>
<comment type="caution">
    <text evidence="1">The sequence shown here is derived from an EMBL/GenBank/DDBJ whole genome shotgun (WGS) entry which is preliminary data.</text>
</comment>
<evidence type="ECO:0000313" key="1">
    <source>
        <dbReference type="EMBL" id="RNA07036.1"/>
    </source>
</evidence>
<organism evidence="1 2">
    <name type="scientific">Brachionus plicatilis</name>
    <name type="common">Marine rotifer</name>
    <name type="synonym">Brachionus muelleri</name>
    <dbReference type="NCBI Taxonomy" id="10195"/>
    <lineage>
        <taxon>Eukaryota</taxon>
        <taxon>Metazoa</taxon>
        <taxon>Spiralia</taxon>
        <taxon>Gnathifera</taxon>
        <taxon>Rotifera</taxon>
        <taxon>Eurotatoria</taxon>
        <taxon>Monogononta</taxon>
        <taxon>Pseudotrocha</taxon>
        <taxon>Ploima</taxon>
        <taxon>Brachionidae</taxon>
        <taxon>Brachionus</taxon>
    </lineage>
</organism>
<keyword evidence="2" id="KW-1185">Reference proteome</keyword>
<reference evidence="1 2" key="1">
    <citation type="journal article" date="2018" name="Sci. Rep.">
        <title>Genomic signatures of local adaptation to the degree of environmental predictability in rotifers.</title>
        <authorList>
            <person name="Franch-Gras L."/>
            <person name="Hahn C."/>
            <person name="Garcia-Roger E.M."/>
            <person name="Carmona M.J."/>
            <person name="Serra M."/>
            <person name="Gomez A."/>
        </authorList>
    </citation>
    <scope>NUCLEOTIDE SEQUENCE [LARGE SCALE GENOMIC DNA]</scope>
    <source>
        <strain evidence="1">HYR1</strain>
    </source>
</reference>
<gene>
    <name evidence="1" type="ORF">BpHYR1_007984</name>
</gene>
<accession>A0A3M7Q6I9</accession>
<protein>
    <submittedName>
        <fullName evidence="1">Uncharacterized protein</fullName>
    </submittedName>
</protein>
<proteinExistence type="predicted"/>
<name>A0A3M7Q6I9_BRAPC</name>
<dbReference type="AlphaFoldDB" id="A0A3M7Q6I9"/>
<evidence type="ECO:0000313" key="2">
    <source>
        <dbReference type="Proteomes" id="UP000276133"/>
    </source>
</evidence>